<protein>
    <submittedName>
        <fullName evidence="2">Uncharacterized protein</fullName>
    </submittedName>
</protein>
<evidence type="ECO:0000313" key="3">
    <source>
        <dbReference type="Proteomes" id="UP001318860"/>
    </source>
</evidence>
<comment type="caution">
    <text evidence="2">The sequence shown here is derived from an EMBL/GenBank/DDBJ whole genome shotgun (WGS) entry which is preliminary data.</text>
</comment>
<name>A0ABR0XP78_REHGL</name>
<keyword evidence="3" id="KW-1185">Reference proteome</keyword>
<gene>
    <name evidence="2" type="ORF">DH2020_004371</name>
</gene>
<feature type="compositionally biased region" description="Pro residues" evidence="1">
    <location>
        <begin position="71"/>
        <end position="80"/>
    </location>
</feature>
<organism evidence="2 3">
    <name type="scientific">Rehmannia glutinosa</name>
    <name type="common">Chinese foxglove</name>
    <dbReference type="NCBI Taxonomy" id="99300"/>
    <lineage>
        <taxon>Eukaryota</taxon>
        <taxon>Viridiplantae</taxon>
        <taxon>Streptophyta</taxon>
        <taxon>Embryophyta</taxon>
        <taxon>Tracheophyta</taxon>
        <taxon>Spermatophyta</taxon>
        <taxon>Magnoliopsida</taxon>
        <taxon>eudicotyledons</taxon>
        <taxon>Gunneridae</taxon>
        <taxon>Pentapetalae</taxon>
        <taxon>asterids</taxon>
        <taxon>lamiids</taxon>
        <taxon>Lamiales</taxon>
        <taxon>Orobanchaceae</taxon>
        <taxon>Rehmannieae</taxon>
        <taxon>Rehmannia</taxon>
    </lineage>
</organism>
<feature type="compositionally biased region" description="Low complexity" evidence="1">
    <location>
        <begin position="1"/>
        <end position="14"/>
    </location>
</feature>
<sequence length="118" mass="13512">MKLSGLLGIPGSSSAYPELAKGEAMSEHEEETPLTADMMMSQQLICWPWKKSPPAPPRPKSPPKWHWPWKKTPPGPPKPSKWPWKKSPPGSKPPRKSPPWWKVPMPWRKRKSPPPPRF</sequence>
<evidence type="ECO:0000256" key="1">
    <source>
        <dbReference type="SAM" id="MobiDB-lite"/>
    </source>
</evidence>
<reference evidence="2 3" key="1">
    <citation type="journal article" date="2021" name="Comput. Struct. Biotechnol. J.">
        <title>De novo genome assembly of the potent medicinal plant Rehmannia glutinosa using nanopore technology.</title>
        <authorList>
            <person name="Ma L."/>
            <person name="Dong C."/>
            <person name="Song C."/>
            <person name="Wang X."/>
            <person name="Zheng X."/>
            <person name="Niu Y."/>
            <person name="Chen S."/>
            <person name="Feng W."/>
        </authorList>
    </citation>
    <scope>NUCLEOTIDE SEQUENCE [LARGE SCALE GENOMIC DNA]</scope>
    <source>
        <strain evidence="2">DH-2019</strain>
    </source>
</reference>
<accession>A0ABR0XP78</accession>
<proteinExistence type="predicted"/>
<feature type="region of interest" description="Disordered" evidence="1">
    <location>
        <begin position="1"/>
        <end position="118"/>
    </location>
</feature>
<dbReference type="Proteomes" id="UP001318860">
    <property type="component" value="Unassembled WGS sequence"/>
</dbReference>
<evidence type="ECO:0000313" key="2">
    <source>
        <dbReference type="EMBL" id="KAK6160990.1"/>
    </source>
</evidence>
<dbReference type="EMBL" id="JABTTQ020000003">
    <property type="protein sequence ID" value="KAK6160990.1"/>
    <property type="molecule type" value="Genomic_DNA"/>
</dbReference>
<feature type="compositionally biased region" description="Pro residues" evidence="1">
    <location>
        <begin position="51"/>
        <end position="60"/>
    </location>
</feature>